<evidence type="ECO:0000256" key="15">
    <source>
        <dbReference type="RuleBase" id="RU368122"/>
    </source>
</evidence>
<name>A0A9P8AW45_9AGAR</name>
<comment type="catalytic activity">
    <reaction evidence="14 15">
        <text>[(1-&gt;4)-beta-D-glucosyl]n+m + reduced acceptor + O2 = 4-dehydro-beta-D-glucosyl-[(1-&gt;4)-beta-D-glucosyl]n-1 + [(1-&gt;4)-beta-D-glucosyl]m + acceptor + H2O.</text>
        <dbReference type="EC" id="1.14.99.56"/>
    </reaction>
</comment>
<comment type="subcellular location">
    <subcellularLocation>
        <location evidence="2 15">Secreted</location>
    </subcellularLocation>
</comment>
<dbReference type="RefSeq" id="XP_043042067.1">
    <property type="nucleotide sequence ID" value="XM_043182987.1"/>
</dbReference>
<keyword evidence="10 15" id="KW-1015">Disulfide bond</keyword>
<evidence type="ECO:0000256" key="1">
    <source>
        <dbReference type="ARBA" id="ARBA00001973"/>
    </source>
</evidence>
<evidence type="ECO:0000256" key="7">
    <source>
        <dbReference type="ARBA" id="ARBA00023002"/>
    </source>
</evidence>
<keyword evidence="8" id="KW-0186">Copper</keyword>
<evidence type="ECO:0000256" key="13">
    <source>
        <dbReference type="ARBA" id="ARBA00044502"/>
    </source>
</evidence>
<dbReference type="GO" id="GO:0004497">
    <property type="term" value="F:monooxygenase activity"/>
    <property type="evidence" value="ECO:0007669"/>
    <property type="project" value="UniProtKB-KW"/>
</dbReference>
<dbReference type="Gene3D" id="2.70.50.70">
    <property type="match status" value="1"/>
</dbReference>
<evidence type="ECO:0000256" key="9">
    <source>
        <dbReference type="ARBA" id="ARBA00023033"/>
    </source>
</evidence>
<keyword evidence="3 15" id="KW-0964">Secreted</keyword>
<keyword evidence="5 16" id="KW-0732">Signal</keyword>
<dbReference type="GO" id="GO:0008810">
    <property type="term" value="F:cellulase activity"/>
    <property type="evidence" value="ECO:0007669"/>
    <property type="project" value="UniProtKB-UniRule"/>
</dbReference>
<dbReference type="OrthoDB" id="3238762at2759"/>
<dbReference type="InterPro" id="IPR005103">
    <property type="entry name" value="AA9_LPMO"/>
</dbReference>
<protein>
    <recommendedName>
        <fullName evidence="15">AA9 family lytic polysaccharide monooxygenase</fullName>
        <ecNumber evidence="15">1.14.99.56</ecNumber>
    </recommendedName>
    <alternativeName>
        <fullName evidence="15">Endo-beta-1,4-glucanase</fullName>
    </alternativeName>
    <alternativeName>
        <fullName evidence="15">Glycosyl hydrolase 61 family protein</fullName>
    </alternativeName>
</protein>
<evidence type="ECO:0000256" key="4">
    <source>
        <dbReference type="ARBA" id="ARBA00022723"/>
    </source>
</evidence>
<keyword evidence="6 15" id="KW-0136">Cellulose degradation</keyword>
<gene>
    <name evidence="18" type="ORF">BT62DRAFT_889253</name>
</gene>
<comment type="domain">
    <text evidence="15">Has a modular structure: an endo-beta-1,4-glucanase catalytic module at the N-terminus, a linker rich in serines and threonines, and a C-terminal carbohydrate-binding module (CBM).</text>
</comment>
<evidence type="ECO:0000256" key="16">
    <source>
        <dbReference type="SAM" id="SignalP"/>
    </source>
</evidence>
<accession>A0A9P8AW45</accession>
<dbReference type="GO" id="GO:0030245">
    <property type="term" value="P:cellulose catabolic process"/>
    <property type="evidence" value="ECO:0007669"/>
    <property type="project" value="UniProtKB-UniRule"/>
</dbReference>
<dbReference type="PANTHER" id="PTHR33353:SF9">
    <property type="entry name" value="ENDOGLUCANASE II"/>
    <property type="match status" value="1"/>
</dbReference>
<proteinExistence type="inferred from homology"/>
<dbReference type="GO" id="GO:0005576">
    <property type="term" value="C:extracellular region"/>
    <property type="evidence" value="ECO:0007669"/>
    <property type="project" value="UniProtKB-SubCell"/>
</dbReference>
<dbReference type="GO" id="GO:0030248">
    <property type="term" value="F:cellulose binding"/>
    <property type="evidence" value="ECO:0007669"/>
    <property type="project" value="UniProtKB-UniRule"/>
</dbReference>
<feature type="domain" description="Auxiliary Activity family 9 catalytic" evidence="17">
    <location>
        <begin position="18"/>
        <end position="236"/>
    </location>
</feature>
<evidence type="ECO:0000256" key="12">
    <source>
        <dbReference type="ARBA" id="ARBA00023326"/>
    </source>
</evidence>
<dbReference type="InterPro" id="IPR049892">
    <property type="entry name" value="AA9"/>
</dbReference>
<keyword evidence="7" id="KW-0560">Oxidoreductase</keyword>
<evidence type="ECO:0000256" key="2">
    <source>
        <dbReference type="ARBA" id="ARBA00004613"/>
    </source>
</evidence>
<dbReference type="EMBL" id="MU250529">
    <property type="protein sequence ID" value="KAG7448567.1"/>
    <property type="molecule type" value="Genomic_DNA"/>
</dbReference>
<evidence type="ECO:0000256" key="10">
    <source>
        <dbReference type="ARBA" id="ARBA00023157"/>
    </source>
</evidence>
<keyword evidence="11 15" id="KW-0119">Carbohydrate metabolism</keyword>
<dbReference type="AlphaFoldDB" id="A0A9P8AW45"/>
<comment type="caution">
    <text evidence="18">The sequence shown here is derived from an EMBL/GenBank/DDBJ whole genome shotgun (WGS) entry which is preliminary data.</text>
</comment>
<evidence type="ECO:0000256" key="5">
    <source>
        <dbReference type="ARBA" id="ARBA00022729"/>
    </source>
</evidence>
<organism evidence="18 19">
    <name type="scientific">Guyanagaster necrorhizus</name>
    <dbReference type="NCBI Taxonomy" id="856835"/>
    <lineage>
        <taxon>Eukaryota</taxon>
        <taxon>Fungi</taxon>
        <taxon>Dikarya</taxon>
        <taxon>Basidiomycota</taxon>
        <taxon>Agaricomycotina</taxon>
        <taxon>Agaricomycetes</taxon>
        <taxon>Agaricomycetidae</taxon>
        <taxon>Agaricales</taxon>
        <taxon>Marasmiineae</taxon>
        <taxon>Physalacriaceae</taxon>
        <taxon>Guyanagaster</taxon>
    </lineage>
</organism>
<feature type="signal peptide" evidence="16">
    <location>
        <begin position="1"/>
        <end position="19"/>
    </location>
</feature>
<sequence>MLFTLATAVSLVTSVVVHAMWQEFWIGDVDAGSSCVRLPVSNFPMTDFFTTGIACNVAVIASTGLLSGDAVTVEMHQQPNDRSCVNEAIGGNHYGLVYVYMAAVDDATTAVGSEAAWFKVSESGLVSNNLDFFVSVDLMQDNCGHYTFNIPADIARGNYLFRAIGNAYLLVALHVAAAEGGAQDVYILLCSRWIPIMLFSLPVGGSGTVTPDAVNLPGACSTEDPGILINVYTQLNSYIVPGPTLYGTTEAAVATLLETLLPSPRPSYYSSYIVEVALGS</sequence>
<evidence type="ECO:0000256" key="6">
    <source>
        <dbReference type="ARBA" id="ARBA00023001"/>
    </source>
</evidence>
<evidence type="ECO:0000256" key="3">
    <source>
        <dbReference type="ARBA" id="ARBA00022525"/>
    </source>
</evidence>
<evidence type="ECO:0000256" key="8">
    <source>
        <dbReference type="ARBA" id="ARBA00023008"/>
    </source>
</evidence>
<dbReference type="GO" id="GO:0046872">
    <property type="term" value="F:metal ion binding"/>
    <property type="evidence" value="ECO:0007669"/>
    <property type="project" value="UniProtKB-KW"/>
</dbReference>
<keyword evidence="4" id="KW-0479">Metal-binding</keyword>
<keyword evidence="9" id="KW-0503">Monooxygenase</keyword>
<comment type="cofactor">
    <cofactor evidence="1">
        <name>Cu(2+)</name>
        <dbReference type="ChEBI" id="CHEBI:29036"/>
    </cofactor>
</comment>
<dbReference type="PANTHER" id="PTHR33353">
    <property type="entry name" value="PUTATIVE (AFU_ORTHOLOGUE AFUA_1G12560)-RELATED"/>
    <property type="match status" value="1"/>
</dbReference>
<keyword evidence="19" id="KW-1185">Reference proteome</keyword>
<comment type="similarity">
    <text evidence="13">Belongs to the polysaccharide monooxygenase AA9 family.</text>
</comment>
<evidence type="ECO:0000313" key="19">
    <source>
        <dbReference type="Proteomes" id="UP000812287"/>
    </source>
</evidence>
<reference evidence="18" key="1">
    <citation type="submission" date="2020-11" db="EMBL/GenBank/DDBJ databases">
        <title>Adaptations for nitrogen fixation in a non-lichenized fungal sporocarp promotes dispersal by wood-feeding termites.</title>
        <authorList>
            <consortium name="DOE Joint Genome Institute"/>
            <person name="Koch R.A."/>
            <person name="Yoon G."/>
            <person name="Arayal U."/>
            <person name="Lail K."/>
            <person name="Amirebrahimi M."/>
            <person name="Labutti K."/>
            <person name="Lipzen A."/>
            <person name="Riley R."/>
            <person name="Barry K."/>
            <person name="Henrissat B."/>
            <person name="Grigoriev I.V."/>
            <person name="Herr J.R."/>
            <person name="Aime M.C."/>
        </authorList>
    </citation>
    <scope>NUCLEOTIDE SEQUENCE</scope>
    <source>
        <strain evidence="18">MCA 3950</strain>
    </source>
</reference>
<dbReference type="EC" id="1.14.99.56" evidence="15"/>
<dbReference type="GeneID" id="66105284"/>
<comment type="function">
    <text evidence="15">Lytic polysaccharide monooxygenase (LMPO) that depolymerizes crystalline and amorphous polysaccharides via the oxidation of scissile alpha- or beta-(1-4)-glycosidic bonds, yielding C1 and/or C4 oxidation products. Catalysis by LPMOs requires the reduction of the active-site copper from Cu(II) to Cu(I) by a reducing agent and H(2)O(2) or O(2) as a cosubstrate.</text>
</comment>
<keyword evidence="12 15" id="KW-0624">Polysaccharide degradation</keyword>
<dbReference type="Proteomes" id="UP000812287">
    <property type="component" value="Unassembled WGS sequence"/>
</dbReference>
<evidence type="ECO:0000256" key="11">
    <source>
        <dbReference type="ARBA" id="ARBA00023277"/>
    </source>
</evidence>
<evidence type="ECO:0000256" key="14">
    <source>
        <dbReference type="ARBA" id="ARBA00045077"/>
    </source>
</evidence>
<feature type="chain" id="PRO_5040501300" description="AA9 family lytic polysaccharide monooxygenase" evidence="16">
    <location>
        <begin position="20"/>
        <end position="280"/>
    </location>
</feature>
<evidence type="ECO:0000259" key="17">
    <source>
        <dbReference type="Pfam" id="PF03443"/>
    </source>
</evidence>
<evidence type="ECO:0000313" key="18">
    <source>
        <dbReference type="EMBL" id="KAG7448567.1"/>
    </source>
</evidence>
<dbReference type="Pfam" id="PF03443">
    <property type="entry name" value="AA9"/>
    <property type="match status" value="1"/>
</dbReference>